<comment type="caution">
    <text evidence="1">The sequence shown here is derived from an EMBL/GenBank/DDBJ whole genome shotgun (WGS) entry which is preliminary data.</text>
</comment>
<accession>A0ACC2T9R6</accession>
<evidence type="ECO:0000313" key="1">
    <source>
        <dbReference type="EMBL" id="KAJ9071027.1"/>
    </source>
</evidence>
<reference evidence="1" key="1">
    <citation type="submission" date="2022-04" db="EMBL/GenBank/DDBJ databases">
        <title>Genome of the entomopathogenic fungus Entomophthora muscae.</title>
        <authorList>
            <person name="Elya C."/>
            <person name="Lovett B.R."/>
            <person name="Lee E."/>
            <person name="Macias A.M."/>
            <person name="Hajek A.E."/>
            <person name="De Bivort B.L."/>
            <person name="Kasson M.T."/>
            <person name="De Fine Licht H.H."/>
            <person name="Stajich J.E."/>
        </authorList>
    </citation>
    <scope>NUCLEOTIDE SEQUENCE</scope>
    <source>
        <strain evidence="1">Berkeley</strain>
    </source>
</reference>
<dbReference type="EMBL" id="QTSX02003553">
    <property type="protein sequence ID" value="KAJ9071027.1"/>
    <property type="molecule type" value="Genomic_DNA"/>
</dbReference>
<gene>
    <name evidence="1" type="ORF">DSO57_1001275</name>
</gene>
<organism evidence="1 2">
    <name type="scientific">Entomophthora muscae</name>
    <dbReference type="NCBI Taxonomy" id="34485"/>
    <lineage>
        <taxon>Eukaryota</taxon>
        <taxon>Fungi</taxon>
        <taxon>Fungi incertae sedis</taxon>
        <taxon>Zoopagomycota</taxon>
        <taxon>Entomophthoromycotina</taxon>
        <taxon>Entomophthoromycetes</taxon>
        <taxon>Entomophthorales</taxon>
        <taxon>Entomophthoraceae</taxon>
        <taxon>Entomophthora</taxon>
    </lineage>
</organism>
<name>A0ACC2T9R6_9FUNG</name>
<keyword evidence="2" id="KW-1185">Reference proteome</keyword>
<dbReference type="Proteomes" id="UP001165960">
    <property type="component" value="Unassembled WGS sequence"/>
</dbReference>
<protein>
    <submittedName>
        <fullName evidence="1">Uncharacterized protein</fullName>
    </submittedName>
</protein>
<evidence type="ECO:0000313" key="2">
    <source>
        <dbReference type="Proteomes" id="UP001165960"/>
    </source>
</evidence>
<sequence length="202" mass="22211">MFIIGIPVGSTLVKFNLGALLHSIGERLPNKWIPESQPGHAPYWELAPPSYCSQLTGQKHTYCVHGLPGLARLPLWESSQTLRWKTEHFLATSNQPTSAFISSSRVLDQEIIPAPALLLPLSGVSLLHQLALSSLIMSAAKGKLSLVSSVSSYDFSKLGFAYLIILGLSEQLISHIEVWRPWATAANYVMKMTPVICWAFQA</sequence>
<proteinExistence type="predicted"/>